<keyword evidence="3" id="KW-1185">Reference proteome</keyword>
<protein>
    <submittedName>
        <fullName evidence="2">HxxPF-repeated domain-containing protein</fullName>
    </submittedName>
</protein>
<dbReference type="EMBL" id="JAAATY010000088">
    <property type="protein sequence ID" value="NRN71477.1"/>
    <property type="molecule type" value="Genomic_DNA"/>
</dbReference>
<gene>
    <name evidence="2" type="ORF">GC106_87570</name>
</gene>
<comment type="caution">
    <text evidence="2">The sequence shown here is derived from an EMBL/GenBank/DDBJ whole genome shotgun (WGS) entry which is preliminary data.</text>
</comment>
<dbReference type="InterPro" id="IPR001242">
    <property type="entry name" value="Condensation_dom"/>
</dbReference>
<dbReference type="Gene3D" id="3.30.559.30">
    <property type="entry name" value="Nonribosomal peptide synthetase, condensation domain"/>
    <property type="match status" value="1"/>
</dbReference>
<dbReference type="Gene3D" id="3.30.559.10">
    <property type="entry name" value="Chloramphenicol acetyltransferase-like domain"/>
    <property type="match status" value="1"/>
</dbReference>
<accession>A0ABX2FKT2</accession>
<feature type="non-terminal residue" evidence="2">
    <location>
        <position position="334"/>
    </location>
</feature>
<proteinExistence type="predicted"/>
<feature type="domain" description="Condensation" evidence="1">
    <location>
        <begin position="5"/>
        <end position="333"/>
    </location>
</feature>
<organism evidence="2 3">
    <name type="scientific">Kibdelosporangium persicum</name>
    <dbReference type="NCBI Taxonomy" id="2698649"/>
    <lineage>
        <taxon>Bacteria</taxon>
        <taxon>Bacillati</taxon>
        <taxon>Actinomycetota</taxon>
        <taxon>Actinomycetes</taxon>
        <taxon>Pseudonocardiales</taxon>
        <taxon>Pseudonocardiaceae</taxon>
        <taxon>Kibdelosporangium</taxon>
    </lineage>
</organism>
<name>A0ABX2FKT2_9PSEU</name>
<dbReference type="PANTHER" id="PTHR45527:SF1">
    <property type="entry name" value="FATTY ACID SYNTHASE"/>
    <property type="match status" value="1"/>
</dbReference>
<dbReference type="InterPro" id="IPR023213">
    <property type="entry name" value="CAT-like_dom_sf"/>
</dbReference>
<evidence type="ECO:0000313" key="2">
    <source>
        <dbReference type="EMBL" id="NRN71477.1"/>
    </source>
</evidence>
<dbReference type="Proteomes" id="UP000763557">
    <property type="component" value="Unassembled WGS sequence"/>
</dbReference>
<sequence>MPRPDVVPLSFAQRRLWFINKMDEGSAVYNMPMALRMSGPLDRDALRAALADVVARHEALRTIFPEIDGEPHQVVLPATQGPVWTEREMAEDDLGAAIAEQATYSFDLGKDLPIRASLFRLSDNEHVLMLVMHHIAGDGWSMAPLTENLAEAYAARREGHAPSWQPLRVQYVDYTLWQRDLLGDESDPDSLYSRQIGYWRNELAGAPELLNLPTDRPRPAVASFRGARIHFTFDATRHQAMHALARECGGTVFMVLQASLASLLSRLGAGVDIPLGSGVAGRTDSGLDDVVGFFVNTIVVRVDVSGDPSFVDVVGRVRERSLGAFANQDVPFEH</sequence>
<dbReference type="CDD" id="cd19540">
    <property type="entry name" value="LCL_NRPS-like"/>
    <property type="match status" value="1"/>
</dbReference>
<dbReference type="Pfam" id="PF00668">
    <property type="entry name" value="Condensation"/>
    <property type="match status" value="1"/>
</dbReference>
<dbReference type="SUPFAM" id="SSF52777">
    <property type="entry name" value="CoA-dependent acyltransferases"/>
    <property type="match status" value="2"/>
</dbReference>
<evidence type="ECO:0000313" key="3">
    <source>
        <dbReference type="Proteomes" id="UP000763557"/>
    </source>
</evidence>
<reference evidence="2 3" key="1">
    <citation type="submission" date="2020-01" db="EMBL/GenBank/DDBJ databases">
        <title>Kibdelosporangium persica a novel Actinomycetes from a hot desert in Iran.</title>
        <authorList>
            <person name="Safaei N."/>
            <person name="Zaburannyi N."/>
            <person name="Mueller R."/>
            <person name="Wink J."/>
        </authorList>
    </citation>
    <scope>NUCLEOTIDE SEQUENCE [LARGE SCALE GENOMIC DNA]</scope>
    <source>
        <strain evidence="2 3">4NS15</strain>
    </source>
</reference>
<dbReference type="PANTHER" id="PTHR45527">
    <property type="entry name" value="NONRIBOSOMAL PEPTIDE SYNTHETASE"/>
    <property type="match status" value="1"/>
</dbReference>
<evidence type="ECO:0000259" key="1">
    <source>
        <dbReference type="Pfam" id="PF00668"/>
    </source>
</evidence>